<dbReference type="RefSeq" id="WP_380702788.1">
    <property type="nucleotide sequence ID" value="NZ_JBHSAP010000007.1"/>
</dbReference>
<keyword evidence="2" id="KW-1185">Reference proteome</keyword>
<organism evidence="1 2">
    <name type="scientific">Salinithrix halophila</name>
    <dbReference type="NCBI Taxonomy" id="1485204"/>
    <lineage>
        <taxon>Bacteria</taxon>
        <taxon>Bacillati</taxon>
        <taxon>Bacillota</taxon>
        <taxon>Bacilli</taxon>
        <taxon>Bacillales</taxon>
        <taxon>Thermoactinomycetaceae</taxon>
        <taxon>Salinithrix</taxon>
    </lineage>
</organism>
<evidence type="ECO:0008006" key="3">
    <source>
        <dbReference type="Google" id="ProtNLM"/>
    </source>
</evidence>
<protein>
    <recommendedName>
        <fullName evidence="3">SR1 protein</fullName>
    </recommendedName>
</protein>
<name>A0ABV8JBB1_9BACL</name>
<dbReference type="EMBL" id="JBHSAP010000007">
    <property type="protein sequence ID" value="MFC4076176.1"/>
    <property type="molecule type" value="Genomic_DNA"/>
</dbReference>
<evidence type="ECO:0000313" key="1">
    <source>
        <dbReference type="EMBL" id="MFC4076176.1"/>
    </source>
</evidence>
<dbReference type="Proteomes" id="UP001595843">
    <property type="component" value="Unassembled WGS sequence"/>
</dbReference>
<evidence type="ECO:0000313" key="2">
    <source>
        <dbReference type="Proteomes" id="UP001595843"/>
    </source>
</evidence>
<sequence>MIELVGNCARCGKPVFCTDGFINGVTQADGSVLCFECDGEESVQEKNG</sequence>
<comment type="caution">
    <text evidence="1">The sequence shown here is derived from an EMBL/GenBank/DDBJ whole genome shotgun (WGS) entry which is preliminary data.</text>
</comment>
<proteinExistence type="predicted"/>
<reference evidence="2" key="1">
    <citation type="journal article" date="2019" name="Int. J. Syst. Evol. Microbiol.">
        <title>The Global Catalogue of Microorganisms (GCM) 10K type strain sequencing project: providing services to taxonomists for standard genome sequencing and annotation.</title>
        <authorList>
            <consortium name="The Broad Institute Genomics Platform"/>
            <consortium name="The Broad Institute Genome Sequencing Center for Infectious Disease"/>
            <person name="Wu L."/>
            <person name="Ma J."/>
        </authorList>
    </citation>
    <scope>NUCLEOTIDE SEQUENCE [LARGE SCALE GENOMIC DNA]</scope>
    <source>
        <strain evidence="2">IBRC-M 10813</strain>
    </source>
</reference>
<gene>
    <name evidence="1" type="ORF">ACFOUO_05060</name>
</gene>
<accession>A0ABV8JBB1</accession>